<dbReference type="AlphaFoldDB" id="A0A4S4KTE8"/>
<evidence type="ECO:0000313" key="2">
    <source>
        <dbReference type="EMBL" id="THH01946.1"/>
    </source>
</evidence>
<sequence>MAKGLKAASNVNSSNRRPSKFTTRPKKQTQVQPSKSNLLTWAQRGAISVRSHIDHVFYLIQEALDVKFEHGWYQLYDWALNFNALRRGSDECRLSVYPQAKLVFDPSKKAVVGRGDINNTDQGDEDEQDHEHKINGNDAPPSGYDDVDSCADVEAMLDEVSLDGSQQAEDHTSAFKLEDHKEILPRRSVRFLERGKTQAPIRPPDSSVSSVPSEKEKEIIRYPDFSVTITLPNKPMGIHTLWELKLFPEDAFKGVEDEDAKFTLVNNIFTAMRAQVLQQAICAFSKFPFQKTLYVFCVVGYFLKRLILHRCDMPEEDYDFKNASDEELEKFIRVSGRIFHLLNEDRSDYSRRFKTYWTHALSCAVKEIGNCSLRRESATTRADINLYEVPSDPKQKTNEKGKGRAVPKNAKRAAIASMDDLNSDREVVDSTSDGEAFNSGSDKEAEK</sequence>
<dbReference type="EMBL" id="SGPJ01000013">
    <property type="protein sequence ID" value="THH01946.1"/>
    <property type="molecule type" value="Genomic_DNA"/>
</dbReference>
<feature type="compositionally biased region" description="Basic residues" evidence="1">
    <location>
        <begin position="17"/>
        <end position="27"/>
    </location>
</feature>
<keyword evidence="3" id="KW-1185">Reference proteome</keyword>
<accession>A0A4S4KTE8</accession>
<gene>
    <name evidence="2" type="ORF">EW026_g846</name>
</gene>
<evidence type="ECO:0000313" key="3">
    <source>
        <dbReference type="Proteomes" id="UP000309038"/>
    </source>
</evidence>
<dbReference type="Proteomes" id="UP000309038">
    <property type="component" value="Unassembled WGS sequence"/>
</dbReference>
<feature type="region of interest" description="Disordered" evidence="1">
    <location>
        <begin position="112"/>
        <end position="143"/>
    </location>
</feature>
<feature type="region of interest" description="Disordered" evidence="1">
    <location>
        <begin position="1"/>
        <end position="35"/>
    </location>
</feature>
<comment type="caution">
    <text evidence="2">The sequence shown here is derived from an EMBL/GenBank/DDBJ whole genome shotgun (WGS) entry which is preliminary data.</text>
</comment>
<organism evidence="2 3">
    <name type="scientific">Hermanssonia centrifuga</name>
    <dbReference type="NCBI Taxonomy" id="98765"/>
    <lineage>
        <taxon>Eukaryota</taxon>
        <taxon>Fungi</taxon>
        <taxon>Dikarya</taxon>
        <taxon>Basidiomycota</taxon>
        <taxon>Agaricomycotina</taxon>
        <taxon>Agaricomycetes</taxon>
        <taxon>Polyporales</taxon>
        <taxon>Meruliaceae</taxon>
        <taxon>Hermanssonia</taxon>
    </lineage>
</organism>
<feature type="compositionally biased region" description="Basic and acidic residues" evidence="1">
    <location>
        <begin position="391"/>
        <end position="402"/>
    </location>
</feature>
<reference evidence="2 3" key="1">
    <citation type="submission" date="2019-02" db="EMBL/GenBank/DDBJ databases">
        <title>Genome sequencing of the rare red list fungi Phlebia centrifuga.</title>
        <authorList>
            <person name="Buettner E."/>
            <person name="Kellner H."/>
        </authorList>
    </citation>
    <scope>NUCLEOTIDE SEQUENCE [LARGE SCALE GENOMIC DNA]</scope>
    <source>
        <strain evidence="2 3">DSM 108282</strain>
    </source>
</reference>
<evidence type="ECO:0000256" key="1">
    <source>
        <dbReference type="SAM" id="MobiDB-lite"/>
    </source>
</evidence>
<feature type="region of interest" description="Disordered" evidence="1">
    <location>
        <begin position="390"/>
        <end position="447"/>
    </location>
</feature>
<proteinExistence type="predicted"/>
<name>A0A4S4KTE8_9APHY</name>
<protein>
    <submittedName>
        <fullName evidence="2">Uncharacterized protein</fullName>
    </submittedName>
</protein>